<evidence type="ECO:0000259" key="2">
    <source>
        <dbReference type="Pfam" id="PF01965"/>
    </source>
</evidence>
<dbReference type="PROSITE" id="PS51276">
    <property type="entry name" value="PEPTIDASE_C56_PFPI"/>
    <property type="match status" value="1"/>
</dbReference>
<evidence type="ECO:0000256" key="1">
    <source>
        <dbReference type="ARBA" id="ARBA00008542"/>
    </source>
</evidence>
<dbReference type="CDD" id="cd03134">
    <property type="entry name" value="GATase1_PfpI_like"/>
    <property type="match status" value="1"/>
</dbReference>
<dbReference type="SUPFAM" id="SSF52317">
    <property type="entry name" value="Class I glutamine amidotransferase-like"/>
    <property type="match status" value="1"/>
</dbReference>
<accession>A0A1U9NQC9</accession>
<dbReference type="RefSeq" id="WP_146663751.1">
    <property type="nucleotide sequence ID" value="NZ_CP019791.1"/>
</dbReference>
<gene>
    <name evidence="3" type="primary">yraA</name>
    <name evidence="3" type="ORF">STSP2_03345</name>
</gene>
<dbReference type="Gene3D" id="3.40.50.880">
    <property type="match status" value="1"/>
</dbReference>
<dbReference type="GO" id="GO:0016798">
    <property type="term" value="F:hydrolase activity, acting on glycosyl bonds"/>
    <property type="evidence" value="ECO:0007669"/>
    <property type="project" value="UniProtKB-KW"/>
</dbReference>
<dbReference type="STRING" id="1936003.STSP2_03345"/>
<keyword evidence="3" id="KW-0378">Hydrolase</keyword>
<dbReference type="Proteomes" id="UP000189674">
    <property type="component" value="Chromosome"/>
</dbReference>
<dbReference type="AlphaFoldDB" id="A0A1U9NQC9"/>
<dbReference type="GO" id="GO:0006508">
    <property type="term" value="P:proteolysis"/>
    <property type="evidence" value="ECO:0007669"/>
    <property type="project" value="UniProtKB-KW"/>
</dbReference>
<sequence>MKALILVAGGVEDMEFYYPFYRLKEAGIPVDVAGPEKGKVHGKHGYPVDINESLSSIHADDYDLLILPGGKSPETVRLYSRALEVTRQMMEAGKCVAAICHGGQVLVSADVLKGRRATCYKAIRDDLKAAGATYVDEEVVVDGNLITSRVPDDLPAFFREINNMCAAHIS</sequence>
<dbReference type="InterPro" id="IPR006286">
    <property type="entry name" value="C56_PfpI-like"/>
</dbReference>
<name>A0A1U9NQC9_9BACT</name>
<evidence type="ECO:0000313" key="3">
    <source>
        <dbReference type="EMBL" id="AQT70141.1"/>
    </source>
</evidence>
<protein>
    <submittedName>
        <fullName evidence="3">Putative cysteine protease YraA</fullName>
        <ecNumber evidence="3">3.2.-.-</ecNumber>
    </submittedName>
</protein>
<evidence type="ECO:0000313" key="4">
    <source>
        <dbReference type="Proteomes" id="UP000189674"/>
    </source>
</evidence>
<comment type="similarity">
    <text evidence="1">Belongs to the peptidase C56 family.</text>
</comment>
<dbReference type="InterPro" id="IPR002818">
    <property type="entry name" value="DJ-1/PfpI"/>
</dbReference>
<proteinExistence type="inferred from homology"/>
<dbReference type="PANTHER" id="PTHR42733">
    <property type="entry name" value="DJ-1 PROTEIN"/>
    <property type="match status" value="1"/>
</dbReference>
<keyword evidence="3" id="KW-0645">Protease</keyword>
<feature type="domain" description="DJ-1/PfpI" evidence="2">
    <location>
        <begin position="1"/>
        <end position="161"/>
    </location>
</feature>
<reference evidence="4" key="1">
    <citation type="submission" date="2017-02" db="EMBL/GenBank/DDBJ databases">
        <title>Comparative genomics and description of representatives of a novel lineage of planctomycetes thriving in anoxic sediments.</title>
        <authorList>
            <person name="Spring S."/>
            <person name="Bunk B."/>
            <person name="Sproer C."/>
        </authorList>
    </citation>
    <scope>NUCLEOTIDE SEQUENCE [LARGE SCALE GENOMIC DNA]</scope>
    <source>
        <strain evidence="4">ST-NAGAB-D1</strain>
    </source>
</reference>
<dbReference type="InterPro" id="IPR029062">
    <property type="entry name" value="Class_I_gatase-like"/>
</dbReference>
<dbReference type="Pfam" id="PF01965">
    <property type="entry name" value="DJ-1_PfpI"/>
    <property type="match status" value="1"/>
</dbReference>
<dbReference type="OrthoDB" id="9800516at2"/>
<organism evidence="3 4">
    <name type="scientific">Anaerohalosphaera lusitana</name>
    <dbReference type="NCBI Taxonomy" id="1936003"/>
    <lineage>
        <taxon>Bacteria</taxon>
        <taxon>Pseudomonadati</taxon>
        <taxon>Planctomycetota</taxon>
        <taxon>Phycisphaerae</taxon>
        <taxon>Sedimentisphaerales</taxon>
        <taxon>Anaerohalosphaeraceae</taxon>
        <taxon>Anaerohalosphaera</taxon>
    </lineage>
</organism>
<dbReference type="NCBIfam" id="TIGR01382">
    <property type="entry name" value="PfpI"/>
    <property type="match status" value="1"/>
</dbReference>
<keyword evidence="4" id="KW-1185">Reference proteome</keyword>
<dbReference type="PANTHER" id="PTHR42733:SF2">
    <property type="entry name" value="DJ-1_THIJ_PFPI FAMILY PROTEIN"/>
    <property type="match status" value="1"/>
</dbReference>
<dbReference type="GO" id="GO:0008233">
    <property type="term" value="F:peptidase activity"/>
    <property type="evidence" value="ECO:0007669"/>
    <property type="project" value="UniProtKB-KW"/>
</dbReference>
<dbReference type="EC" id="3.2.-.-" evidence="3"/>
<keyword evidence="3" id="KW-0326">Glycosidase</keyword>
<dbReference type="EMBL" id="CP019791">
    <property type="protein sequence ID" value="AQT70141.1"/>
    <property type="molecule type" value="Genomic_DNA"/>
</dbReference>
<dbReference type="KEGG" id="alus:STSP2_03345"/>